<dbReference type="SUPFAM" id="SSF52540">
    <property type="entry name" value="P-loop containing nucleoside triphosphate hydrolases"/>
    <property type="match status" value="1"/>
</dbReference>
<dbReference type="GO" id="GO:0016787">
    <property type="term" value="F:hydrolase activity"/>
    <property type="evidence" value="ECO:0007669"/>
    <property type="project" value="UniProtKB-KW"/>
</dbReference>
<sequence length="1047" mass="121768">MKLQIIHFSDIHFRENNNSLINKLDKLIDSILNELENANETIILITGDSAFSGSKKEFVIANDFFGKIIDAVNEKAKCKVKVIIVPGNHDCSRLTEVDSVREILLEKFQNSPKSCDLQLVNTIGKNLDNYYEFESSFNQNTYSNNSSILLKTFEFDVLDKKVIFYCYNTSFQSVLKEIPGKMIFPINLIPTEIESDSADLRVSCFHHPLNWFEPDNRREFKALIERNSDVFFTGHEHVDGGYQIKDLISKNNIYHIEGDVLQDSVDDEKSGYNLVNFNLCEKSFQINSFKWEKNKYVKIPNEKISFERSRKTINNPFLIEDKFYFKLDENGANFSHPNREVVKLSDVFVYPNLELLKKVDDGEEQPVVITLSSAELFKKEIIEADLDIRIIISGAENIGKTSLLKRYFLDLHSRGLVPIFFDGIQIKSTSIDDFKKLLVKNFLQQYSSEEKEDIEQLDRSKLIIIIDDFNKVKVNLRYKARLLQNLIAYFPNIIIAGNELMSLEDIILDESSSVDLYSSFSLYELKEFGFHLKGKLINKWNTLGVEDSISEEERIKKLHNAEMTVNTVTGINFVPSYPFFILTILQSIELGNPTDLSASTFGHYYQFLIQKSFTSILSSQRQITEYENYLSEFSFYLLENSLREIDRYEFESFDSLYREKYTISESFETIVKNLVKGKIIEHLDGVYEYKYSYVHYYFVSNYLSNHIDESKIKTIISRLSERLYKSEFSNIILFLTHHSRDKFLLQKLLEKAQSIFKDLKPCKLQEDISKLNELGNSIPELVYKSRSIDEYREEENKLKDEYYIEVRNAELIEPAQNIYDELDDELNAISNLNTGFKTIEIVGQILKNNYGKIENSQIEKLLEETILLGLRSLNMFFGIIEENSEYVINQVNSIIEEIEIARGKKVDNPKKIEVSAKKIEVLSKTTLFGLCSQISYSFIKKISDSVGTEHLKAISEKVYAKHDYNSVKLLKLAIKLDHFEGFPDSEIKRLSKEFSDSRLSLFVMKRMVVNYLYLYPTNHVQKNKILSFLNIPVDKQLRIDQISKQKK</sequence>
<dbReference type="InterPro" id="IPR050884">
    <property type="entry name" value="CNP_phosphodiesterase-III"/>
</dbReference>
<name>A0A1H2UAC5_9FLAO</name>
<evidence type="ECO:0000259" key="5">
    <source>
        <dbReference type="Pfam" id="PF00149"/>
    </source>
</evidence>
<dbReference type="InterPro" id="IPR029052">
    <property type="entry name" value="Metallo-depent_PP-like"/>
</dbReference>
<dbReference type="InterPro" id="IPR057123">
    <property type="entry name" value="STAND_NTPase4_dom"/>
</dbReference>
<feature type="domain" description="Calcineurin-like phosphoesterase" evidence="5">
    <location>
        <begin position="4"/>
        <end position="238"/>
    </location>
</feature>
<accession>A0A1H2UAC5</accession>
<evidence type="ECO:0000256" key="2">
    <source>
        <dbReference type="ARBA" id="ARBA00022801"/>
    </source>
</evidence>
<feature type="domain" description="STAND NTPase 4 small alpha/beta" evidence="6">
    <location>
        <begin position="644"/>
        <end position="699"/>
    </location>
</feature>
<reference evidence="8" key="1">
    <citation type="submission" date="2016-10" db="EMBL/GenBank/DDBJ databases">
        <authorList>
            <person name="Varghese N."/>
            <person name="Submissions S."/>
        </authorList>
    </citation>
    <scope>NUCLEOTIDE SEQUENCE [LARGE SCALE GENOMIC DNA]</scope>
    <source>
        <strain evidence="8">DSM 25030</strain>
    </source>
</reference>
<dbReference type="STRING" id="1073328.SAMN05216294_0786"/>
<evidence type="ECO:0000256" key="4">
    <source>
        <dbReference type="ARBA" id="ARBA00025742"/>
    </source>
</evidence>
<keyword evidence="2" id="KW-0378">Hydrolase</keyword>
<dbReference type="GO" id="GO:0046872">
    <property type="term" value="F:metal ion binding"/>
    <property type="evidence" value="ECO:0007669"/>
    <property type="project" value="UniProtKB-KW"/>
</dbReference>
<dbReference type="InterPro" id="IPR027417">
    <property type="entry name" value="P-loop_NTPase"/>
</dbReference>
<gene>
    <name evidence="7" type="ORF">SAMN04487892_1507</name>
</gene>
<dbReference type="AlphaFoldDB" id="A0A1H2UAC5"/>
<proteinExistence type="inferred from homology"/>
<comment type="similarity">
    <text evidence="4">Belongs to the cyclic nucleotide phosphodiesterase class-III family.</text>
</comment>
<evidence type="ECO:0000313" key="8">
    <source>
        <dbReference type="Proteomes" id="UP000199592"/>
    </source>
</evidence>
<organism evidence="7 8">
    <name type="scientific">Flagellimonas zhangzhouensis</name>
    <dbReference type="NCBI Taxonomy" id="1073328"/>
    <lineage>
        <taxon>Bacteria</taxon>
        <taxon>Pseudomonadati</taxon>
        <taxon>Bacteroidota</taxon>
        <taxon>Flavobacteriia</taxon>
        <taxon>Flavobacteriales</taxon>
        <taxon>Flavobacteriaceae</taxon>
        <taxon>Flagellimonas</taxon>
    </lineage>
</organism>
<protein>
    <submittedName>
        <fullName evidence="7">Calcineurin-like phosphoesterase</fullName>
    </submittedName>
</protein>
<keyword evidence="3" id="KW-0408">Iron</keyword>
<dbReference type="Gene3D" id="3.40.50.300">
    <property type="entry name" value="P-loop containing nucleotide triphosphate hydrolases"/>
    <property type="match status" value="1"/>
</dbReference>
<dbReference type="OrthoDB" id="651281at2"/>
<dbReference type="PANTHER" id="PTHR42988">
    <property type="entry name" value="PHOSPHOHYDROLASE"/>
    <property type="match status" value="1"/>
</dbReference>
<evidence type="ECO:0000259" key="6">
    <source>
        <dbReference type="Pfam" id="PF24406"/>
    </source>
</evidence>
<dbReference type="RefSeq" id="WP_090292825.1">
    <property type="nucleotide sequence ID" value="NZ_FNKI01000001.1"/>
</dbReference>
<dbReference type="EMBL" id="FNMY01000002">
    <property type="protein sequence ID" value="SDW52927.1"/>
    <property type="molecule type" value="Genomic_DNA"/>
</dbReference>
<dbReference type="Pfam" id="PF00149">
    <property type="entry name" value="Metallophos"/>
    <property type="match status" value="1"/>
</dbReference>
<dbReference type="Pfam" id="PF24406">
    <property type="entry name" value="nSTAND_NTPase4"/>
    <property type="match status" value="1"/>
</dbReference>
<evidence type="ECO:0000313" key="7">
    <source>
        <dbReference type="EMBL" id="SDW52927.1"/>
    </source>
</evidence>
<evidence type="ECO:0000256" key="1">
    <source>
        <dbReference type="ARBA" id="ARBA00022723"/>
    </source>
</evidence>
<dbReference type="PANTHER" id="PTHR42988:SF2">
    <property type="entry name" value="CYCLIC NUCLEOTIDE PHOSPHODIESTERASE CBUA0032-RELATED"/>
    <property type="match status" value="1"/>
</dbReference>
<dbReference type="Gene3D" id="3.60.21.10">
    <property type="match status" value="1"/>
</dbReference>
<keyword evidence="8" id="KW-1185">Reference proteome</keyword>
<keyword evidence="1" id="KW-0479">Metal-binding</keyword>
<evidence type="ECO:0000256" key="3">
    <source>
        <dbReference type="ARBA" id="ARBA00023004"/>
    </source>
</evidence>
<dbReference type="Proteomes" id="UP000199592">
    <property type="component" value="Unassembled WGS sequence"/>
</dbReference>
<dbReference type="InterPro" id="IPR004843">
    <property type="entry name" value="Calcineurin-like_PHP"/>
</dbReference>
<dbReference type="SUPFAM" id="SSF56300">
    <property type="entry name" value="Metallo-dependent phosphatases"/>
    <property type="match status" value="1"/>
</dbReference>